<evidence type="ECO:0008006" key="3">
    <source>
        <dbReference type="Google" id="ProtNLM"/>
    </source>
</evidence>
<dbReference type="AlphaFoldDB" id="N9NDF8"/>
<name>N9NDF8_9GAMM</name>
<sequence>MAESKFTLAQYTSALKNLLPRGRVWSRENSGIQHGLIEGLAKSFQQMDEDAVQLLIEAFPSTTTDLIDEWNATVGIPDPCFGAPENIEQNRQYIVAKLIADGGQTVDYYKSIAASLGLIITIREFSASTPGTGAPIGLITRLEDWAHTWQVRLDINSPSLIEFAGDIEAIKQSQVYKALSCLLGRYKPAHTQFYISTVDPIEPVAKVFGFDLDNNFISGFDTSEWSNI</sequence>
<dbReference type="STRING" id="1217705.F900_01861"/>
<dbReference type="Proteomes" id="UP000013248">
    <property type="component" value="Unassembled WGS sequence"/>
</dbReference>
<dbReference type="InterPro" id="IPR018755">
    <property type="entry name" value="Phage_Mu_Gp48"/>
</dbReference>
<gene>
    <name evidence="1" type="ORF">F900_01861</name>
</gene>
<protein>
    <recommendedName>
        <fullName evidence="3">DUF2313 domain-containing protein</fullName>
    </recommendedName>
</protein>
<organism evidence="1 2">
    <name type="scientific">Acinetobacter modestus</name>
    <dbReference type="NCBI Taxonomy" id="1776740"/>
    <lineage>
        <taxon>Bacteria</taxon>
        <taxon>Pseudomonadati</taxon>
        <taxon>Pseudomonadota</taxon>
        <taxon>Gammaproteobacteria</taxon>
        <taxon>Moraxellales</taxon>
        <taxon>Moraxellaceae</taxon>
        <taxon>Acinetobacter</taxon>
    </lineage>
</organism>
<dbReference type="Pfam" id="PF10076">
    <property type="entry name" value="Phage_Mu_Gp48"/>
    <property type="match status" value="1"/>
</dbReference>
<dbReference type="HOGENOM" id="CLU_114463_0_0_6"/>
<proteinExistence type="predicted"/>
<accession>N9NDF8</accession>
<dbReference type="EMBL" id="APRP01000018">
    <property type="protein sequence ID" value="ENX00877.1"/>
    <property type="molecule type" value="Genomic_DNA"/>
</dbReference>
<dbReference type="PATRIC" id="fig|1217705.3.peg.1811"/>
<dbReference type="eggNOG" id="COG3778">
    <property type="taxonomic scope" value="Bacteria"/>
</dbReference>
<evidence type="ECO:0000313" key="1">
    <source>
        <dbReference type="EMBL" id="ENX00877.1"/>
    </source>
</evidence>
<dbReference type="RefSeq" id="WP_005216925.1">
    <property type="nucleotide sequence ID" value="NZ_KB850089.1"/>
</dbReference>
<comment type="caution">
    <text evidence="1">The sequence shown here is derived from an EMBL/GenBank/DDBJ whole genome shotgun (WGS) entry which is preliminary data.</text>
</comment>
<reference evidence="1 2" key="1">
    <citation type="submission" date="2013-02" db="EMBL/GenBank/DDBJ databases">
        <title>The Genome Sequence of Acinetobacter sp. ANC 3862.</title>
        <authorList>
            <consortium name="The Broad Institute Genome Sequencing Platform"/>
            <consortium name="The Broad Institute Genome Sequencing Center for Infectious Disease"/>
            <person name="Cerqueira G."/>
            <person name="Feldgarden M."/>
            <person name="Courvalin P."/>
            <person name="Perichon B."/>
            <person name="Grillot-Courvalin C."/>
            <person name="Clermont D."/>
            <person name="Rocha E."/>
            <person name="Yoon E.-J."/>
            <person name="Nemec A."/>
            <person name="Walker B."/>
            <person name="Young S.K."/>
            <person name="Zeng Q."/>
            <person name="Gargeya S."/>
            <person name="Fitzgerald M."/>
            <person name="Haas B."/>
            <person name="Abouelleil A."/>
            <person name="Alvarado L."/>
            <person name="Arachchi H.M."/>
            <person name="Berlin A.M."/>
            <person name="Chapman S.B."/>
            <person name="Dewar J."/>
            <person name="Goldberg J."/>
            <person name="Griggs A."/>
            <person name="Gujja S."/>
            <person name="Hansen M."/>
            <person name="Howarth C."/>
            <person name="Imamovic A."/>
            <person name="Larimer J."/>
            <person name="McCowan C."/>
            <person name="Murphy C."/>
            <person name="Neiman D."/>
            <person name="Pearson M."/>
            <person name="Priest M."/>
            <person name="Roberts A."/>
            <person name="Saif S."/>
            <person name="Shea T."/>
            <person name="Sisk P."/>
            <person name="Sykes S."/>
            <person name="Wortman J."/>
            <person name="Nusbaum C."/>
            <person name="Birren B."/>
        </authorList>
    </citation>
    <scope>NUCLEOTIDE SEQUENCE [LARGE SCALE GENOMIC DNA]</scope>
    <source>
        <strain evidence="1 2">ANC 3862</strain>
    </source>
</reference>
<evidence type="ECO:0000313" key="2">
    <source>
        <dbReference type="Proteomes" id="UP000013248"/>
    </source>
</evidence>